<feature type="domain" description="Glycosyltransferase subfamily 4-like N-terminal" evidence="3">
    <location>
        <begin position="14"/>
        <end position="198"/>
    </location>
</feature>
<keyword evidence="5" id="KW-1185">Reference proteome</keyword>
<dbReference type="PANTHER" id="PTHR12526:SF627">
    <property type="entry name" value="D-RHAMNOSYLTRANSFERASE WBPZ"/>
    <property type="match status" value="1"/>
</dbReference>
<name>A0ABS2CL20_9MICO</name>
<organism evidence="4 5">
    <name type="scientific">Phycicoccus sonneratiae</name>
    <dbReference type="NCBI Taxonomy" id="2807628"/>
    <lineage>
        <taxon>Bacteria</taxon>
        <taxon>Bacillati</taxon>
        <taxon>Actinomycetota</taxon>
        <taxon>Actinomycetes</taxon>
        <taxon>Micrococcales</taxon>
        <taxon>Intrasporangiaceae</taxon>
        <taxon>Phycicoccus</taxon>
    </lineage>
</organism>
<dbReference type="Gene3D" id="3.40.50.2000">
    <property type="entry name" value="Glycogen Phosphorylase B"/>
    <property type="match status" value="2"/>
</dbReference>
<evidence type="ECO:0000313" key="4">
    <source>
        <dbReference type="EMBL" id="MBM6400523.1"/>
    </source>
</evidence>
<protein>
    <submittedName>
        <fullName evidence="4">Glycosyltransferase</fullName>
    </submittedName>
</protein>
<reference evidence="4" key="1">
    <citation type="submission" date="2021-02" db="EMBL/GenBank/DDBJ databases">
        <title>Phycicoccus sp. MQZ13P-5T, whole genome shotgun sequence.</title>
        <authorList>
            <person name="Tuo L."/>
        </authorList>
    </citation>
    <scope>NUCLEOTIDE SEQUENCE</scope>
    <source>
        <strain evidence="4">MQZ13P-5</strain>
    </source>
</reference>
<evidence type="ECO:0000256" key="2">
    <source>
        <dbReference type="ARBA" id="ARBA00022679"/>
    </source>
</evidence>
<dbReference type="EMBL" id="JAFDVD010000008">
    <property type="protein sequence ID" value="MBM6400523.1"/>
    <property type="molecule type" value="Genomic_DNA"/>
</dbReference>
<keyword evidence="1" id="KW-0328">Glycosyltransferase</keyword>
<evidence type="ECO:0000256" key="1">
    <source>
        <dbReference type="ARBA" id="ARBA00022676"/>
    </source>
</evidence>
<dbReference type="PANTHER" id="PTHR12526">
    <property type="entry name" value="GLYCOSYLTRANSFERASE"/>
    <property type="match status" value="1"/>
</dbReference>
<proteinExistence type="predicted"/>
<dbReference type="InterPro" id="IPR028098">
    <property type="entry name" value="Glyco_trans_4-like_N"/>
</dbReference>
<evidence type="ECO:0000259" key="3">
    <source>
        <dbReference type="Pfam" id="PF13579"/>
    </source>
</evidence>
<accession>A0ABS2CL20</accession>
<dbReference type="Pfam" id="PF13579">
    <property type="entry name" value="Glyco_trans_4_4"/>
    <property type="match status" value="1"/>
</dbReference>
<dbReference type="Proteomes" id="UP001430172">
    <property type="component" value="Unassembled WGS sequence"/>
</dbReference>
<dbReference type="SUPFAM" id="SSF53756">
    <property type="entry name" value="UDP-Glycosyltransferase/glycogen phosphorylase"/>
    <property type="match status" value="1"/>
</dbReference>
<keyword evidence="2" id="KW-0808">Transferase</keyword>
<sequence>MRIRYLVLNAGARGGATRTTLSIASALAERGHDVEVASLASSRGRPVFPLSSRVRLVHLTGLRPHRGGAVAPLAAARWATRVAARRTHSLEAHPRDRLTTGLNRVHDAALRHWLRGQRDCVVVSTRLTLNLALARHRTDRQVAVAQEHNHLGPNAEVRAAYRELFPRLDALAVLTDGDARAHRALLGERPLVVTVPNGVPNELALHHAPLVEPVAVAAGGLVRRKGFDLLVDAWRQVARERPQWRLEIHGSGEQHDALLARVHGAGLDGVVTLAGFTRDLPAHLDRASLFVLSSRGEGMPMVLLEAMASGVPVVSFDCPTGPAELLDGGRAGLLVPPGDVDALAAAILRVTGDAELRRRMADAGLARAAEYDVGATAKRWEEVFTSLAEARGLCVDG</sequence>
<dbReference type="RefSeq" id="WP_204130975.1">
    <property type="nucleotide sequence ID" value="NZ_JAFDVD010000008.1"/>
</dbReference>
<dbReference type="Pfam" id="PF13692">
    <property type="entry name" value="Glyco_trans_1_4"/>
    <property type="match status" value="1"/>
</dbReference>
<comment type="caution">
    <text evidence="4">The sequence shown here is derived from an EMBL/GenBank/DDBJ whole genome shotgun (WGS) entry which is preliminary data.</text>
</comment>
<gene>
    <name evidence="4" type="ORF">JQN70_09025</name>
</gene>
<evidence type="ECO:0000313" key="5">
    <source>
        <dbReference type="Proteomes" id="UP001430172"/>
    </source>
</evidence>